<evidence type="ECO:0000259" key="6">
    <source>
        <dbReference type="PROSITE" id="PS51722"/>
    </source>
</evidence>
<gene>
    <name evidence="7" type="ORF">QJ036_08685</name>
</gene>
<dbReference type="Pfam" id="PF05991">
    <property type="entry name" value="NYN_YacP"/>
    <property type="match status" value="1"/>
</dbReference>
<dbReference type="InterPro" id="IPR009000">
    <property type="entry name" value="Transl_B-barrel_sf"/>
</dbReference>
<feature type="region of interest" description="Disordered" evidence="5">
    <location>
        <begin position="732"/>
        <end position="754"/>
    </location>
</feature>
<dbReference type="PROSITE" id="PS00301">
    <property type="entry name" value="G_TR_1"/>
    <property type="match status" value="1"/>
</dbReference>
<dbReference type="InterPro" id="IPR005517">
    <property type="entry name" value="Transl_elong_EFG/EF2_IV"/>
</dbReference>
<dbReference type="SUPFAM" id="SSF54211">
    <property type="entry name" value="Ribosomal protein S5 domain 2-like"/>
    <property type="match status" value="1"/>
</dbReference>
<dbReference type="InterPro" id="IPR027417">
    <property type="entry name" value="P-loop_NTPase"/>
</dbReference>
<evidence type="ECO:0000256" key="5">
    <source>
        <dbReference type="SAM" id="MobiDB-lite"/>
    </source>
</evidence>
<keyword evidence="8" id="KW-1185">Reference proteome</keyword>
<dbReference type="GO" id="GO:0003924">
    <property type="term" value="F:GTPase activity"/>
    <property type="evidence" value="ECO:0007669"/>
    <property type="project" value="InterPro"/>
</dbReference>
<dbReference type="Pfam" id="PF03764">
    <property type="entry name" value="EFG_IV"/>
    <property type="match status" value="1"/>
</dbReference>
<dbReference type="EMBL" id="JASGBQ010000014">
    <property type="protein sequence ID" value="MDI9242542.1"/>
    <property type="molecule type" value="Genomic_DNA"/>
</dbReference>
<organism evidence="7 8">
    <name type="scientific">Fusibacillus kribbianus</name>
    <dbReference type="NCBI Taxonomy" id="3044208"/>
    <lineage>
        <taxon>Bacteria</taxon>
        <taxon>Bacillati</taxon>
        <taxon>Bacillota</taxon>
        <taxon>Clostridia</taxon>
        <taxon>Lachnospirales</taxon>
        <taxon>Lachnospiraceae</taxon>
        <taxon>Fusibacillus</taxon>
    </lineage>
</organism>
<dbReference type="GO" id="GO:0005525">
    <property type="term" value="F:GTP binding"/>
    <property type="evidence" value="ECO:0007669"/>
    <property type="project" value="UniProtKB-KW"/>
</dbReference>
<dbReference type="InterPro" id="IPR035650">
    <property type="entry name" value="Tet_C"/>
</dbReference>
<dbReference type="SUPFAM" id="SSF50447">
    <property type="entry name" value="Translation proteins"/>
    <property type="match status" value="1"/>
</dbReference>
<comment type="caution">
    <text evidence="7">The sequence shown here is derived from an EMBL/GenBank/DDBJ whole genome shotgun (WGS) entry which is preliminary data.</text>
</comment>
<keyword evidence="3" id="KW-0342">GTP-binding</keyword>
<dbReference type="PRINTS" id="PR00315">
    <property type="entry name" value="ELONGATNFCT"/>
</dbReference>
<dbReference type="GO" id="GO:0032790">
    <property type="term" value="P:ribosome disassembly"/>
    <property type="evidence" value="ECO:0007669"/>
    <property type="project" value="TreeGrafter"/>
</dbReference>
<dbReference type="Pfam" id="PF00679">
    <property type="entry name" value="EFG_C"/>
    <property type="match status" value="1"/>
</dbReference>
<dbReference type="Gene3D" id="3.30.230.10">
    <property type="match status" value="1"/>
</dbReference>
<dbReference type="SMART" id="SM00889">
    <property type="entry name" value="EFG_IV"/>
    <property type="match status" value="1"/>
</dbReference>
<dbReference type="PANTHER" id="PTHR43261:SF1">
    <property type="entry name" value="RIBOSOME-RELEASING FACTOR 2, MITOCHONDRIAL"/>
    <property type="match status" value="1"/>
</dbReference>
<evidence type="ECO:0000256" key="1">
    <source>
        <dbReference type="ARBA" id="ARBA00022741"/>
    </source>
</evidence>
<dbReference type="InterPro" id="IPR000795">
    <property type="entry name" value="T_Tr_GTP-bd_dom"/>
</dbReference>
<evidence type="ECO:0000256" key="4">
    <source>
        <dbReference type="ARBA" id="ARBA00023251"/>
    </source>
</evidence>
<dbReference type="NCBIfam" id="TIGR00231">
    <property type="entry name" value="small_GTP"/>
    <property type="match status" value="1"/>
</dbReference>
<sequence>MGGQETAGTKSHICIGLLAHVDAGKTTLAESILYLTGSIRKPGRVDHGDAFLDTYALEKARGITIFSKQAEFKLGDRDVTLLDTPGHVDFSAEMERTLQVLDAAVLVISGADGVQGHVETLWRLLRRYDIPTFLFINKMDQPGTDRNGILRELEKKLSEHCLDFGQSLSDETFMESLAMCDEALLEKYLEEGRIGNADLASLIKERKVFPCYFGSALKIQGVEELLDGIGAYVSDREYPKEFGARVYKISRDGQNTRLTHMKVTGGTLKVKMPVEGEKADQIRIYSGASFRMVNEAPAGTICAVTGLEKTFSGQGLGIEETVLAPVLEPVLNYRIDLPEGSDVHAAFLKLLELEEEEPLLHIAWEEQLNEIHAQLMGEVQIEILKTMIRERFGMDVSFGAGNIVYKETIRQPVEGVGHFEPLRHYAEVHLLMEPGEPGSGLQFAVSCSEDLLDKNWQRLILTHLEEKKHRGVLTGAEITDMKITLASGRAHLKHTEGGDFRQATYRAVRQGLKQAESVLLEPVYEYRLEIPAENLGRAIHDLQRMNGSFSAPETDGDTAVLHGTAPVACMQGYQAEVLSYTRGRGRLFCVLKGYEPCHNAAEIIAAAGYDAETDLENPTGSVFCAHGAGFTVPWDRVPEYMHLESVLKKTEDGPEQTDKDTGQRGVPGTAGALAGIPETGKRPAVRQDFYAMQADDRELETIFTRTYGAVERKRSGFGKTVCSGSAEVKKLSVQGMSHRPGGSGSADGRRRSTPLKEPEKEYLLVDGYNIIFAWEELKELAAKNIGGARGKLMDILSNYQGFRKCTVILVFDAYKVEGGVGEIFKYHNIHVVFTREAETADQYIEKTVHEIGKKYRVTVATSDGLEQVIIMGQGAGRMSAQDLKAAIEAANIEIREICSAKPGGGRNYLFDQLSDEMAGYVEEVRLGKKAYGEKNNLQNGGDGGGTAH</sequence>
<dbReference type="SUPFAM" id="SSF52540">
    <property type="entry name" value="P-loop containing nucleoside triphosphate hydrolases"/>
    <property type="match status" value="1"/>
</dbReference>
<dbReference type="GO" id="GO:0006412">
    <property type="term" value="P:translation"/>
    <property type="evidence" value="ECO:0007669"/>
    <property type="project" value="UniProtKB-KW"/>
</dbReference>
<dbReference type="PANTHER" id="PTHR43261">
    <property type="entry name" value="TRANSLATION ELONGATION FACTOR G-RELATED"/>
    <property type="match status" value="1"/>
</dbReference>
<feature type="domain" description="Tr-type G" evidence="6">
    <location>
        <begin position="10"/>
        <end position="240"/>
    </location>
</feature>
<accession>A0AAP4BBS1</accession>
<dbReference type="InterPro" id="IPR035647">
    <property type="entry name" value="EFG_III/V"/>
</dbReference>
<keyword evidence="2" id="KW-0648">Protein biosynthesis</keyword>
<dbReference type="SUPFAM" id="SSF54980">
    <property type="entry name" value="EF-G C-terminal domain-like"/>
    <property type="match status" value="2"/>
</dbReference>
<dbReference type="AlphaFoldDB" id="A0AAP4BBS1"/>
<dbReference type="InterPro" id="IPR031157">
    <property type="entry name" value="G_TR_CS"/>
</dbReference>
<dbReference type="CDD" id="cd03711">
    <property type="entry name" value="Tet_C"/>
    <property type="match status" value="1"/>
</dbReference>
<dbReference type="InterPro" id="IPR020568">
    <property type="entry name" value="Ribosomal_Su5_D2-typ_SF"/>
</dbReference>
<reference evidence="7 8" key="1">
    <citation type="submission" date="2023-05" db="EMBL/GenBank/DDBJ databases">
        <title>[ruminococcus] sp. nov., isolated from a pig farm feces dump.</title>
        <authorList>
            <person name="Chang Y.-H."/>
        </authorList>
    </citation>
    <scope>NUCLEOTIDE SEQUENCE [LARGE SCALE GENOMIC DNA]</scope>
    <source>
        <strain evidence="7 8">YH-rum2234</strain>
    </source>
</reference>
<dbReference type="InterPro" id="IPR010298">
    <property type="entry name" value="YacP-like"/>
</dbReference>
<feature type="compositionally biased region" description="Basic and acidic residues" evidence="5">
    <location>
        <begin position="649"/>
        <end position="662"/>
    </location>
</feature>
<evidence type="ECO:0000313" key="8">
    <source>
        <dbReference type="Proteomes" id="UP001300383"/>
    </source>
</evidence>
<dbReference type="Gene3D" id="3.30.70.240">
    <property type="match status" value="1"/>
</dbReference>
<evidence type="ECO:0000313" key="7">
    <source>
        <dbReference type="EMBL" id="MDI9242542.1"/>
    </source>
</evidence>
<name>A0AAP4BBS1_9FIRM</name>
<proteinExistence type="predicted"/>
<dbReference type="Pfam" id="PF00009">
    <property type="entry name" value="GTP_EFTU"/>
    <property type="match status" value="1"/>
</dbReference>
<feature type="region of interest" description="Disordered" evidence="5">
    <location>
        <begin position="649"/>
        <end position="678"/>
    </location>
</feature>
<dbReference type="InterPro" id="IPR000640">
    <property type="entry name" value="EFG_V-like"/>
</dbReference>
<evidence type="ECO:0000256" key="2">
    <source>
        <dbReference type="ARBA" id="ARBA00022917"/>
    </source>
</evidence>
<dbReference type="Gene3D" id="3.40.50.300">
    <property type="entry name" value="P-loop containing nucleotide triphosphate hydrolases"/>
    <property type="match status" value="1"/>
</dbReference>
<dbReference type="InterPro" id="IPR005225">
    <property type="entry name" value="Small_GTP-bd"/>
</dbReference>
<dbReference type="Proteomes" id="UP001300383">
    <property type="component" value="Unassembled WGS sequence"/>
</dbReference>
<dbReference type="RefSeq" id="WP_283230989.1">
    <property type="nucleotide sequence ID" value="NZ_JASGBQ010000014.1"/>
</dbReference>
<keyword evidence="4" id="KW-0046">Antibiotic resistance</keyword>
<keyword evidence="1" id="KW-0547">Nucleotide-binding</keyword>
<dbReference type="SMART" id="SM00838">
    <property type="entry name" value="EFG_C"/>
    <property type="match status" value="1"/>
</dbReference>
<dbReference type="CDD" id="cd10912">
    <property type="entry name" value="PIN_YacP-like"/>
    <property type="match status" value="1"/>
</dbReference>
<dbReference type="PROSITE" id="PS51722">
    <property type="entry name" value="G_TR_2"/>
    <property type="match status" value="1"/>
</dbReference>
<dbReference type="GO" id="GO:0046677">
    <property type="term" value="P:response to antibiotic"/>
    <property type="evidence" value="ECO:0007669"/>
    <property type="project" value="UniProtKB-KW"/>
</dbReference>
<dbReference type="CDD" id="cd04168">
    <property type="entry name" value="TetM_like"/>
    <property type="match status" value="1"/>
</dbReference>
<dbReference type="Gene3D" id="3.30.70.870">
    <property type="entry name" value="Elongation Factor G (Translational Gtpase), domain 3"/>
    <property type="match status" value="1"/>
</dbReference>
<dbReference type="Gene3D" id="2.40.30.10">
    <property type="entry name" value="Translation factors"/>
    <property type="match status" value="1"/>
</dbReference>
<dbReference type="InterPro" id="IPR014721">
    <property type="entry name" value="Ribsml_uS5_D2-typ_fold_subgr"/>
</dbReference>
<evidence type="ECO:0000256" key="3">
    <source>
        <dbReference type="ARBA" id="ARBA00023134"/>
    </source>
</evidence>
<protein>
    <submittedName>
        <fullName evidence="7">TetM/TetW/TetO/TetS family tetracycline resistance ribosomal protection protein</fullName>
    </submittedName>
</protein>
<dbReference type="PRINTS" id="PR01037">
    <property type="entry name" value="TCRTETOQM"/>
</dbReference>